<dbReference type="OMA" id="WEGFARI"/>
<evidence type="ECO:0000313" key="4">
    <source>
        <dbReference type="EMBL" id="GAW80951.1"/>
    </source>
</evidence>
<dbReference type="InterPro" id="IPR011249">
    <property type="entry name" value="Metalloenz_LuxS/M16"/>
</dbReference>
<dbReference type="Pfam" id="PF00675">
    <property type="entry name" value="Peptidase_M16"/>
    <property type="match status" value="1"/>
</dbReference>
<gene>
    <name evidence="4" type="ORF">PGO_091510</name>
</gene>
<feature type="compositionally biased region" description="Polar residues" evidence="1">
    <location>
        <begin position="947"/>
        <end position="965"/>
    </location>
</feature>
<evidence type="ECO:0000256" key="1">
    <source>
        <dbReference type="SAM" id="MobiDB-lite"/>
    </source>
</evidence>
<evidence type="ECO:0000313" key="5">
    <source>
        <dbReference type="Proteomes" id="UP000195521"/>
    </source>
</evidence>
<dbReference type="FunFam" id="3.30.830.10:FF:000015">
    <property type="entry name" value="Putative zinc metalloprotease"/>
    <property type="match status" value="1"/>
</dbReference>
<dbReference type="EMBL" id="BDQF01000010">
    <property type="protein sequence ID" value="GAW80951.1"/>
    <property type="molecule type" value="Genomic_DNA"/>
</dbReference>
<keyword evidence="5" id="KW-1185">Reference proteome</keyword>
<dbReference type="PANTHER" id="PTHR43016">
    <property type="entry name" value="PRESEQUENCE PROTEASE"/>
    <property type="match status" value="1"/>
</dbReference>
<comment type="caution">
    <text evidence="4">The sequence shown here is derived from an EMBL/GenBank/DDBJ whole genome shotgun (WGS) entry which is preliminary data.</text>
</comment>
<accession>A0A1Y1JEI8</accession>
<dbReference type="GeneID" id="39747669"/>
<dbReference type="InterPro" id="IPR011765">
    <property type="entry name" value="Pept_M16_N"/>
</dbReference>
<feature type="region of interest" description="Disordered" evidence="1">
    <location>
        <begin position="933"/>
        <end position="979"/>
    </location>
</feature>
<dbReference type="RefSeq" id="XP_028543540.1">
    <property type="nucleotide sequence ID" value="XM_028687739.1"/>
</dbReference>
<name>A0A1Y1JEI8_PLAGO</name>
<feature type="compositionally biased region" description="Low complexity" evidence="1">
    <location>
        <begin position="1304"/>
        <end position="1313"/>
    </location>
</feature>
<dbReference type="GO" id="GO:0046872">
    <property type="term" value="F:metal ion binding"/>
    <property type="evidence" value="ECO:0007669"/>
    <property type="project" value="InterPro"/>
</dbReference>
<evidence type="ECO:0008006" key="6">
    <source>
        <dbReference type="Google" id="ProtNLM"/>
    </source>
</evidence>
<sequence length="1327" mass="152904">MHNYQRVNHVLLEQDLTVEEYYSDKSGLRIILNKIKSPKIYGYFTLLTEAENDEGLPHTLEHLIFLGSHKYPHKGLLDSLAYKCLSEGTNAWTSIDHTCYTIETFGIEGFSNILPIYLDFILNPTLGDDMFLSEVHHIFENGVHNGVVYSEMKSIENNCENIIERTVITNLYPNEKSGYRFETGGTLDGLRNTNNHRVREYFKKFYTLDNFAIIIFGNFKNDHILDIIHEFEKYHLGLNPSQVLRPPECKGEKAEVSTGGAEVAISTNVEAEVNATGHTCEELFIQQIQNPKRPWNKECNVEKRTDSRIVKKYYPCNNLNNGQVCIAWRGCEWSDFQTKLAISILGNYLTDLTTSPVSKRLLEDKENTYCSSIDFSLEDLKENYFTIDIYDVTYKFRASNRASKLGEQQGEKQVEEQQVEPQVKGPDRVYDVKMNEVGDVTRKCLKEVLDEALNMERLRNIIVRSYLQHLRDLEMTPQYLLNEFIIKYFIYGRSKDDLNNCLNLKKTYMDLLKKDEEYWKEVLRKYFVENNYVEVRCYPSYKKAKQIEIFERNLIESEQKKYGKEKLKEMVKHIKKIKEGFDKKPPKSSLNVVDSAKPQNVFIEGLTVFRNFSLLQHVDEHKPNDGSREVHKMKEVSVTKLEKRDETSSPFVKETDNDVSVENAHLLKVLEKDLKRIIFPIQLSNIPSNFVSINVLINSNKVDEELKKYIPLLSYMLFETDVEVNKRNVKCELFTEELIRHTINYCCDYGLGGNAKNFRAGSLGNILCIQIVGLYEHYEKLFDLLFLSIFKMNLTIERMEIILKSAYQNLLQKKTKPKTLVVNLEYALRYLKGSNSGIASIGQQEMILQLIEDKNNLTQLYNKLNTLKNELFHLKNFVIVIDGNFSKIENVFSWYDRWFSTSHVEGALDAHTSSYTVNAPHTEFVFDKSDSALREGRDEDKQDKQEQNPGQTQSPGQTPEQQNQRGSHEKSKSGASACPFEERREKVTDKYICLGPNVHKSLKEHLDAEFEKEDKNFKYNLVKDKAYNGVLCGLKSTDVSYLKMTIKVPSGYEDKDYCALLLIREFFCMTEGPLYNSIRGGGFAYECALDLNAIHGELSLRIYRSSDIISALKEALKIFDYYCKNEMKPEELSIAKSSAYYTIFNNQETVSDRASQTIFLSIKNLNLNFYNNLLTQIENMTTRDLKTVCYKYLSRIVNFKIDKTNTLIGSTLCIICCSDRMEEILTNLRRDVKIGPICHLSVSQLFYFLKTFDIAAALGEGTPEFGLDPCAHVPSVNSAQVDEEEADEEADEENEEENEEDDCSASSSNSACSVFSDDDSYPGYSDS</sequence>
<dbReference type="OrthoDB" id="952271at2759"/>
<feature type="region of interest" description="Disordered" evidence="1">
    <location>
        <begin position="1276"/>
        <end position="1327"/>
    </location>
</feature>
<feature type="domain" description="Peptidase M16 N-terminal" evidence="2">
    <location>
        <begin position="48"/>
        <end position="134"/>
    </location>
</feature>
<dbReference type="Gene3D" id="3.30.830.10">
    <property type="entry name" value="Metalloenzyme, LuxS/M16 peptidase-like"/>
    <property type="match status" value="4"/>
</dbReference>
<proteinExistence type="predicted"/>
<dbReference type="PANTHER" id="PTHR43016:SF16">
    <property type="entry name" value="METALLOPROTEASE, PUTATIVE (AFU_ORTHOLOGUE AFUA_4G07610)-RELATED"/>
    <property type="match status" value="1"/>
</dbReference>
<feature type="compositionally biased region" description="Acidic residues" evidence="1">
    <location>
        <begin position="1281"/>
        <end position="1303"/>
    </location>
</feature>
<evidence type="ECO:0000259" key="2">
    <source>
        <dbReference type="Pfam" id="PF00675"/>
    </source>
</evidence>
<protein>
    <recommendedName>
        <fullName evidence="6">Insulinase</fullName>
    </recommendedName>
</protein>
<organism evidence="4 5">
    <name type="scientific">Plasmodium gonderi</name>
    <dbReference type="NCBI Taxonomy" id="77519"/>
    <lineage>
        <taxon>Eukaryota</taxon>
        <taxon>Sar</taxon>
        <taxon>Alveolata</taxon>
        <taxon>Apicomplexa</taxon>
        <taxon>Aconoidasida</taxon>
        <taxon>Haemosporida</taxon>
        <taxon>Plasmodiidae</taxon>
        <taxon>Plasmodium</taxon>
        <taxon>Plasmodium (Plasmodium)</taxon>
    </lineage>
</organism>
<dbReference type="Proteomes" id="UP000195521">
    <property type="component" value="Unassembled WGS sequence"/>
</dbReference>
<reference evidence="5" key="1">
    <citation type="submission" date="2017-04" db="EMBL/GenBank/DDBJ databases">
        <title>Plasmodium gonderi genome.</title>
        <authorList>
            <person name="Arisue N."/>
            <person name="Honma H."/>
            <person name="Kawai S."/>
            <person name="Tougan T."/>
            <person name="Tanabe K."/>
            <person name="Horii T."/>
        </authorList>
    </citation>
    <scope>NUCLEOTIDE SEQUENCE [LARGE SCALE GENOMIC DNA]</scope>
    <source>
        <strain evidence="5">ATCC 30045</strain>
    </source>
</reference>
<dbReference type="Pfam" id="PF05193">
    <property type="entry name" value="Peptidase_M16_C"/>
    <property type="match status" value="1"/>
</dbReference>
<feature type="domain" description="Peptidase M16 C-terminal" evidence="3">
    <location>
        <begin position="197"/>
        <end position="389"/>
    </location>
</feature>
<dbReference type="SUPFAM" id="SSF63411">
    <property type="entry name" value="LuxS/MPP-like metallohydrolase"/>
    <property type="match status" value="4"/>
</dbReference>
<dbReference type="InterPro" id="IPR007863">
    <property type="entry name" value="Peptidase_M16_C"/>
</dbReference>
<evidence type="ECO:0000259" key="3">
    <source>
        <dbReference type="Pfam" id="PF05193"/>
    </source>
</evidence>
<feature type="compositionally biased region" description="Basic and acidic residues" evidence="1">
    <location>
        <begin position="933"/>
        <end position="946"/>
    </location>
</feature>